<evidence type="ECO:0000256" key="1">
    <source>
        <dbReference type="ARBA" id="ARBA00004196"/>
    </source>
</evidence>
<evidence type="ECO:0000313" key="7">
    <source>
        <dbReference type="EMBL" id="PZE18195.1"/>
    </source>
</evidence>
<dbReference type="SUPFAM" id="SSF52833">
    <property type="entry name" value="Thioredoxin-like"/>
    <property type="match status" value="1"/>
</dbReference>
<sequence length="396" mass="45448">MKVIILLSLFFSLNAFSNDTIRNFDLNVTLSGLDKSWVDRIYLIEVKNIGKALTTSAFMQYDSLLMSTNGEFSLSKNTVLKSNTLYRLNVIQKKQYPNGAFLNLKASEQNFVFFVPTNDAQFTIQGDINSFSKSAKFMEADAVNRELSKFRDLRKMEMIALDGLLSKIQNYGLIQDSLTVYKAIGFQIMEKARKRYKNFSDSSEFFLPSILATNFYSVKKDSVMFDKLVKRYQNSNPKHIYTTQFSDMFNLQYLTLPLGGIAPEITLPDTNNTLISLSSFRGHYVLVDFWASWCKPCRAENVNVVKPLYEKYRDDGLVVLSVSRDESESLWKAAVIDDELPWIQVSDLNPDSEVFVDYFIKKLPTTYLIDKQGKIIAKDLRGKDLIDFLSKLYANE</sequence>
<comment type="caution">
    <text evidence="7">The sequence shown here is derived from an EMBL/GenBank/DDBJ whole genome shotgun (WGS) entry which is preliminary data.</text>
</comment>
<accession>A0A2W1NFE4</accession>
<dbReference type="InterPro" id="IPR036249">
    <property type="entry name" value="Thioredoxin-like_sf"/>
</dbReference>
<dbReference type="AlphaFoldDB" id="A0A2W1NFE4"/>
<keyword evidence="8" id="KW-1185">Reference proteome</keyword>
<keyword evidence="2" id="KW-0201">Cytochrome c-type biogenesis</keyword>
<dbReference type="InterPro" id="IPR050553">
    <property type="entry name" value="Thioredoxin_ResA/DsbE_sf"/>
</dbReference>
<dbReference type="GO" id="GO:0017004">
    <property type="term" value="P:cytochrome complex assembly"/>
    <property type="evidence" value="ECO:0007669"/>
    <property type="project" value="UniProtKB-KW"/>
</dbReference>
<dbReference type="CDD" id="cd02966">
    <property type="entry name" value="TlpA_like_family"/>
    <property type="match status" value="1"/>
</dbReference>
<dbReference type="EMBL" id="QKSB01000002">
    <property type="protein sequence ID" value="PZE18195.1"/>
    <property type="molecule type" value="Genomic_DNA"/>
</dbReference>
<dbReference type="PANTHER" id="PTHR42852">
    <property type="entry name" value="THIOL:DISULFIDE INTERCHANGE PROTEIN DSBE"/>
    <property type="match status" value="1"/>
</dbReference>
<keyword evidence="4" id="KW-0676">Redox-active center</keyword>
<organism evidence="7 8">
    <name type="scientific">Putridiphycobacter roseus</name>
    <dbReference type="NCBI Taxonomy" id="2219161"/>
    <lineage>
        <taxon>Bacteria</taxon>
        <taxon>Pseudomonadati</taxon>
        <taxon>Bacteroidota</taxon>
        <taxon>Flavobacteriia</taxon>
        <taxon>Flavobacteriales</taxon>
        <taxon>Crocinitomicaceae</taxon>
        <taxon>Putridiphycobacter</taxon>
    </lineage>
</organism>
<evidence type="ECO:0000259" key="6">
    <source>
        <dbReference type="PROSITE" id="PS51352"/>
    </source>
</evidence>
<feature type="signal peptide" evidence="5">
    <location>
        <begin position="1"/>
        <end position="17"/>
    </location>
</feature>
<dbReference type="Pfam" id="PF00578">
    <property type="entry name" value="AhpC-TSA"/>
    <property type="match status" value="1"/>
</dbReference>
<protein>
    <recommendedName>
        <fullName evidence="6">Thioredoxin domain-containing protein</fullName>
    </recommendedName>
</protein>
<dbReference type="InterPro" id="IPR000866">
    <property type="entry name" value="AhpC/TSA"/>
</dbReference>
<feature type="chain" id="PRO_5015887636" description="Thioredoxin domain-containing protein" evidence="5">
    <location>
        <begin position="18"/>
        <end position="396"/>
    </location>
</feature>
<evidence type="ECO:0000256" key="3">
    <source>
        <dbReference type="ARBA" id="ARBA00023157"/>
    </source>
</evidence>
<dbReference type="Proteomes" id="UP000249248">
    <property type="component" value="Unassembled WGS sequence"/>
</dbReference>
<evidence type="ECO:0000256" key="5">
    <source>
        <dbReference type="SAM" id="SignalP"/>
    </source>
</evidence>
<dbReference type="OrthoDB" id="750178at2"/>
<reference evidence="7 8" key="1">
    <citation type="submission" date="2018-06" db="EMBL/GenBank/DDBJ databases">
        <title>The draft genome sequence of Crocinitomix sp. SM1701.</title>
        <authorList>
            <person name="Zhang X."/>
        </authorList>
    </citation>
    <scope>NUCLEOTIDE SEQUENCE [LARGE SCALE GENOMIC DNA]</scope>
    <source>
        <strain evidence="7 8">SM1701</strain>
    </source>
</reference>
<evidence type="ECO:0000256" key="4">
    <source>
        <dbReference type="ARBA" id="ARBA00023284"/>
    </source>
</evidence>
<keyword evidence="3" id="KW-1015">Disulfide bond</keyword>
<evidence type="ECO:0000256" key="2">
    <source>
        <dbReference type="ARBA" id="ARBA00022748"/>
    </source>
</evidence>
<evidence type="ECO:0000313" key="8">
    <source>
        <dbReference type="Proteomes" id="UP000249248"/>
    </source>
</evidence>
<dbReference type="GO" id="GO:0016209">
    <property type="term" value="F:antioxidant activity"/>
    <property type="evidence" value="ECO:0007669"/>
    <property type="project" value="InterPro"/>
</dbReference>
<name>A0A2W1NFE4_9FLAO</name>
<feature type="domain" description="Thioredoxin" evidence="6">
    <location>
        <begin position="256"/>
        <end position="396"/>
    </location>
</feature>
<dbReference type="PANTHER" id="PTHR42852:SF6">
    <property type="entry name" value="THIOL:DISULFIDE INTERCHANGE PROTEIN DSBE"/>
    <property type="match status" value="1"/>
</dbReference>
<dbReference type="Gene3D" id="3.40.30.10">
    <property type="entry name" value="Glutaredoxin"/>
    <property type="match status" value="1"/>
</dbReference>
<dbReference type="GO" id="GO:0016491">
    <property type="term" value="F:oxidoreductase activity"/>
    <property type="evidence" value="ECO:0007669"/>
    <property type="project" value="InterPro"/>
</dbReference>
<proteinExistence type="predicted"/>
<dbReference type="GO" id="GO:0030313">
    <property type="term" value="C:cell envelope"/>
    <property type="evidence" value="ECO:0007669"/>
    <property type="project" value="UniProtKB-SubCell"/>
</dbReference>
<comment type="subcellular location">
    <subcellularLocation>
        <location evidence="1">Cell envelope</location>
    </subcellularLocation>
</comment>
<dbReference type="RefSeq" id="WP_111062348.1">
    <property type="nucleotide sequence ID" value="NZ_QKSB01000002.1"/>
</dbReference>
<gene>
    <name evidence="7" type="ORF">DNU06_06160</name>
</gene>
<keyword evidence="5" id="KW-0732">Signal</keyword>
<dbReference type="InterPro" id="IPR013766">
    <property type="entry name" value="Thioredoxin_domain"/>
</dbReference>
<dbReference type="PROSITE" id="PS51352">
    <property type="entry name" value="THIOREDOXIN_2"/>
    <property type="match status" value="1"/>
</dbReference>